<accession>A0A383R672</accession>
<evidence type="ECO:0000313" key="2">
    <source>
        <dbReference type="Proteomes" id="UP000304148"/>
    </source>
</evidence>
<name>A0A383R672_PAEAL</name>
<dbReference type="Proteomes" id="UP000304148">
    <property type="component" value="Chromosome"/>
</dbReference>
<dbReference type="AlphaFoldDB" id="A0A383R672"/>
<dbReference type="InterPro" id="IPR058705">
    <property type="entry name" value="A_ENA"/>
</dbReference>
<dbReference type="EMBL" id="LS992241">
    <property type="protein sequence ID" value="SYX82161.1"/>
    <property type="molecule type" value="Genomic_DNA"/>
</dbReference>
<gene>
    <name evidence="1" type="ORF">PBLR_10581</name>
</gene>
<protein>
    <recommendedName>
        <fullName evidence="3">Restriction endonuclease subunit S</fullName>
    </recommendedName>
</protein>
<evidence type="ECO:0008006" key="3">
    <source>
        <dbReference type="Google" id="ProtNLM"/>
    </source>
</evidence>
<reference evidence="2" key="1">
    <citation type="submission" date="2018-08" db="EMBL/GenBank/DDBJ databases">
        <authorList>
            <person name="Chevrot R."/>
        </authorList>
    </citation>
    <scope>NUCLEOTIDE SEQUENCE [LARGE SCALE GENOMIC DNA]</scope>
</reference>
<proteinExistence type="predicted"/>
<sequence>MNREQSYHVILEAMAKMQGNVAKILEAKAVEAEKMRNWTLNHMTEHSFTNHREQIVEPLDVHAQVVEVIESLTKLQVSLSHNMKVLLRREESEGYGDSLGGGLLNGEFGIGDKM</sequence>
<dbReference type="RefSeq" id="WP_138184603.1">
    <property type="nucleotide sequence ID" value="NZ_LS992241.1"/>
</dbReference>
<dbReference type="Pfam" id="PF26595">
    <property type="entry name" value="A_ENA"/>
    <property type="match status" value="1"/>
</dbReference>
<organism evidence="1 2">
    <name type="scientific">Paenibacillus alvei</name>
    <name type="common">Bacillus alvei</name>
    <dbReference type="NCBI Taxonomy" id="44250"/>
    <lineage>
        <taxon>Bacteria</taxon>
        <taxon>Bacillati</taxon>
        <taxon>Bacillota</taxon>
        <taxon>Bacilli</taxon>
        <taxon>Bacillales</taxon>
        <taxon>Paenibacillaceae</taxon>
        <taxon>Paenibacillus</taxon>
    </lineage>
</organism>
<evidence type="ECO:0000313" key="1">
    <source>
        <dbReference type="EMBL" id="SYX82161.1"/>
    </source>
</evidence>